<dbReference type="EMBL" id="JAPDMQ010001306">
    <property type="protein sequence ID" value="KAK0518392.1"/>
    <property type="molecule type" value="Genomic_DNA"/>
</dbReference>
<evidence type="ECO:0000313" key="2">
    <source>
        <dbReference type="Proteomes" id="UP001176521"/>
    </source>
</evidence>
<protein>
    <submittedName>
        <fullName evidence="1">Uncharacterized protein</fullName>
    </submittedName>
</protein>
<proteinExistence type="predicted"/>
<dbReference type="AlphaFoldDB" id="A0AAN6G4S0"/>
<accession>A0AAN6G4S0</accession>
<reference evidence="1" key="1">
    <citation type="journal article" date="2023" name="PhytoFront">
        <title>Draft Genome Resources of Seven Strains of Tilletia horrida, Causal Agent of Kernel Smut of Rice.</title>
        <authorList>
            <person name="Khanal S."/>
            <person name="Antony Babu S."/>
            <person name="Zhou X.G."/>
        </authorList>
    </citation>
    <scope>NUCLEOTIDE SEQUENCE</scope>
    <source>
        <strain evidence="1">TX3</strain>
    </source>
</reference>
<comment type="caution">
    <text evidence="1">The sequence shown here is derived from an EMBL/GenBank/DDBJ whole genome shotgun (WGS) entry which is preliminary data.</text>
</comment>
<keyword evidence="2" id="KW-1185">Reference proteome</keyword>
<sequence>MTDLHPFLGRSSYLETVARLPLFNRSQGTRPGLHMYDTEIPTADGVTHAAKASMFWPSMPPGDGTCVTSWASLAFDKDSDMLIFSSSRDESEVAWGSLSEPSYIDRNVVRDWRVRAMFEVIASETDHILGRGFAYVNGQQLEFFIKVLINRSAPRWAPFVGPKV</sequence>
<dbReference type="Proteomes" id="UP001176521">
    <property type="component" value="Unassembled WGS sequence"/>
</dbReference>
<organism evidence="1 2">
    <name type="scientific">Tilletia horrida</name>
    <dbReference type="NCBI Taxonomy" id="155126"/>
    <lineage>
        <taxon>Eukaryota</taxon>
        <taxon>Fungi</taxon>
        <taxon>Dikarya</taxon>
        <taxon>Basidiomycota</taxon>
        <taxon>Ustilaginomycotina</taxon>
        <taxon>Exobasidiomycetes</taxon>
        <taxon>Tilletiales</taxon>
        <taxon>Tilletiaceae</taxon>
        <taxon>Tilletia</taxon>
    </lineage>
</organism>
<evidence type="ECO:0000313" key="1">
    <source>
        <dbReference type="EMBL" id="KAK0518392.1"/>
    </source>
</evidence>
<gene>
    <name evidence="1" type="ORF">OC842_007806</name>
</gene>
<name>A0AAN6G4S0_9BASI</name>
<feature type="non-terminal residue" evidence="1">
    <location>
        <position position="164"/>
    </location>
</feature>